<keyword evidence="3" id="KW-1185">Reference proteome</keyword>
<dbReference type="GO" id="GO:0008476">
    <property type="term" value="F:protein-tyrosine sulfotransferase activity"/>
    <property type="evidence" value="ECO:0007669"/>
    <property type="project" value="InterPro"/>
</dbReference>
<dbReference type="PANTHER" id="PTHR12788:SF10">
    <property type="entry name" value="PROTEIN-TYROSINE SULFOTRANSFERASE"/>
    <property type="match status" value="1"/>
</dbReference>
<sequence length="348" mass="39755">MQIAQNLAPKMNPASNQLKSPIFLLGSHKSGTSLLRSLLDSHSELFAAPMEMHFFKCMGYWVDYRLQRSWPHDLSIEEKYTALINSIESRNKNKNPYSDSVLPDACDLDLFRSCLESSNPKTNTELFIAYVNSLYYSLTGKTLDCNIRLVEKSVENAEYAPLLSHMFSDSKFIHIIRNPYSTIVALRKSKTKSCYPYLGGMAQSLHNSYYNLHKNQLFIKNYLVIRYEDLLTSTQEVMQQIADFLNIKFSESLIQPTLLGKPWGGNSSSNQAFQKISLSPLHTWKENITDLEIQLVNKMLLPAVQEFGYPTLSASRSLLMPAPQEPWFNYAKNRSFLRLMGQSALESS</sequence>
<dbReference type="SUPFAM" id="SSF52540">
    <property type="entry name" value="P-loop containing nucleoside triphosphate hydrolases"/>
    <property type="match status" value="1"/>
</dbReference>
<protein>
    <recommendedName>
        <fullName evidence="4">Sulfotransferase</fullName>
    </recommendedName>
</protein>
<name>A0A2W1JKT5_9CYAN</name>
<organism evidence="2 3">
    <name type="scientific">Acaryochloris thomasi RCC1774</name>
    <dbReference type="NCBI Taxonomy" id="1764569"/>
    <lineage>
        <taxon>Bacteria</taxon>
        <taxon>Bacillati</taxon>
        <taxon>Cyanobacteriota</taxon>
        <taxon>Cyanophyceae</taxon>
        <taxon>Acaryochloridales</taxon>
        <taxon>Acaryochloridaceae</taxon>
        <taxon>Acaryochloris</taxon>
        <taxon>Acaryochloris thomasi</taxon>
    </lineage>
</organism>
<comment type="caution">
    <text evidence="2">The sequence shown here is derived from an EMBL/GenBank/DDBJ whole genome shotgun (WGS) entry which is preliminary data.</text>
</comment>
<dbReference type="Pfam" id="PF13469">
    <property type="entry name" value="Sulfotransfer_3"/>
    <property type="match status" value="1"/>
</dbReference>
<proteinExistence type="predicted"/>
<reference evidence="2 3" key="1">
    <citation type="journal article" date="2018" name="Sci. Rep.">
        <title>A novel species of the marine cyanobacterium Acaryochloris with a unique pigment content and lifestyle.</title>
        <authorList>
            <person name="Partensky F."/>
            <person name="Six C."/>
            <person name="Ratin M."/>
            <person name="Garczarek L."/>
            <person name="Vaulot D."/>
            <person name="Probert I."/>
            <person name="Calteau A."/>
            <person name="Gourvil P."/>
            <person name="Marie D."/>
            <person name="Grebert T."/>
            <person name="Bouchier C."/>
            <person name="Le Panse S."/>
            <person name="Gachenot M."/>
            <person name="Rodriguez F."/>
            <person name="Garrido J.L."/>
        </authorList>
    </citation>
    <scope>NUCLEOTIDE SEQUENCE [LARGE SCALE GENOMIC DNA]</scope>
    <source>
        <strain evidence="2 3">RCC1774</strain>
    </source>
</reference>
<dbReference type="Proteomes" id="UP000248857">
    <property type="component" value="Unassembled WGS sequence"/>
</dbReference>
<keyword evidence="1" id="KW-0808">Transferase</keyword>
<dbReference type="InterPro" id="IPR026634">
    <property type="entry name" value="TPST-like"/>
</dbReference>
<evidence type="ECO:0000256" key="1">
    <source>
        <dbReference type="ARBA" id="ARBA00022679"/>
    </source>
</evidence>
<dbReference type="EMBL" id="PQWO01000004">
    <property type="protein sequence ID" value="PZD73806.1"/>
    <property type="molecule type" value="Genomic_DNA"/>
</dbReference>
<accession>A0A2W1JKT5</accession>
<dbReference type="Gene3D" id="3.40.50.300">
    <property type="entry name" value="P-loop containing nucleotide triphosphate hydrolases"/>
    <property type="match status" value="1"/>
</dbReference>
<dbReference type="RefSeq" id="WP_110985701.1">
    <property type="nucleotide sequence ID" value="NZ_CAWNWM010000004.1"/>
</dbReference>
<evidence type="ECO:0008006" key="4">
    <source>
        <dbReference type="Google" id="ProtNLM"/>
    </source>
</evidence>
<evidence type="ECO:0000313" key="2">
    <source>
        <dbReference type="EMBL" id="PZD73806.1"/>
    </source>
</evidence>
<gene>
    <name evidence="2" type="ORF">C1752_01743</name>
</gene>
<dbReference type="OrthoDB" id="536969at2"/>
<dbReference type="AlphaFoldDB" id="A0A2W1JKT5"/>
<evidence type="ECO:0000313" key="3">
    <source>
        <dbReference type="Proteomes" id="UP000248857"/>
    </source>
</evidence>
<dbReference type="PANTHER" id="PTHR12788">
    <property type="entry name" value="PROTEIN-TYROSINE SULFOTRANSFERASE 2"/>
    <property type="match status" value="1"/>
</dbReference>
<dbReference type="InterPro" id="IPR027417">
    <property type="entry name" value="P-loop_NTPase"/>
</dbReference>